<organism evidence="7 8">
    <name type="scientific">Marssonina brunnea f. sp. multigermtubi (strain MB_m1)</name>
    <name type="common">Marssonina leaf spot fungus</name>
    <dbReference type="NCBI Taxonomy" id="1072389"/>
    <lineage>
        <taxon>Eukaryota</taxon>
        <taxon>Fungi</taxon>
        <taxon>Dikarya</taxon>
        <taxon>Ascomycota</taxon>
        <taxon>Pezizomycotina</taxon>
        <taxon>Leotiomycetes</taxon>
        <taxon>Helotiales</taxon>
        <taxon>Drepanopezizaceae</taxon>
        <taxon>Drepanopeziza</taxon>
    </lineage>
</organism>
<accession>K1X9C2</accession>
<evidence type="ECO:0000259" key="6">
    <source>
        <dbReference type="PROSITE" id="PS50199"/>
    </source>
</evidence>
<dbReference type="GO" id="GO:0008270">
    <property type="term" value="F:zinc ion binding"/>
    <property type="evidence" value="ECO:0007669"/>
    <property type="project" value="UniProtKB-KW"/>
</dbReference>
<evidence type="ECO:0000256" key="1">
    <source>
        <dbReference type="ARBA" id="ARBA00022723"/>
    </source>
</evidence>
<evidence type="ECO:0000256" key="5">
    <source>
        <dbReference type="SAM" id="MobiDB-lite"/>
    </source>
</evidence>
<evidence type="ECO:0000256" key="3">
    <source>
        <dbReference type="ARBA" id="ARBA00022833"/>
    </source>
</evidence>
<dbReference type="InterPro" id="IPR001876">
    <property type="entry name" value="Znf_RanBP2"/>
</dbReference>
<feature type="domain" description="RanBP2-type" evidence="6">
    <location>
        <begin position="279"/>
        <end position="310"/>
    </location>
</feature>
<dbReference type="InterPro" id="IPR046896">
    <property type="entry name" value="Cup1-like_N"/>
</dbReference>
<dbReference type="SUPFAM" id="SSF90209">
    <property type="entry name" value="Ran binding protein zinc finger-like"/>
    <property type="match status" value="1"/>
</dbReference>
<feature type="region of interest" description="Disordered" evidence="5">
    <location>
        <begin position="73"/>
        <end position="92"/>
    </location>
</feature>
<dbReference type="Gene3D" id="4.10.1060.10">
    <property type="entry name" value="Zinc finger, RanBP2-type"/>
    <property type="match status" value="1"/>
</dbReference>
<dbReference type="PROSITE" id="PS50199">
    <property type="entry name" value="ZF_RANBP2_2"/>
    <property type="match status" value="1"/>
</dbReference>
<dbReference type="InterPro" id="IPR036443">
    <property type="entry name" value="Znf_RanBP2_sf"/>
</dbReference>
<evidence type="ECO:0000313" key="8">
    <source>
        <dbReference type="Proteomes" id="UP000006753"/>
    </source>
</evidence>
<dbReference type="Proteomes" id="UP000006753">
    <property type="component" value="Unassembled WGS sequence"/>
</dbReference>
<name>K1X9C2_MARBU</name>
<dbReference type="eggNOG" id="ENOG502S9TZ">
    <property type="taxonomic scope" value="Eukaryota"/>
</dbReference>
<dbReference type="OrthoDB" id="5521299at2759"/>
<evidence type="ECO:0000313" key="7">
    <source>
        <dbReference type="EMBL" id="EKD21646.1"/>
    </source>
</evidence>
<dbReference type="Pfam" id="PF20263">
    <property type="entry name" value="LYRM2-like"/>
    <property type="match status" value="1"/>
</dbReference>
<dbReference type="AlphaFoldDB" id="K1X9C2"/>
<evidence type="ECO:0000256" key="2">
    <source>
        <dbReference type="ARBA" id="ARBA00022771"/>
    </source>
</evidence>
<dbReference type="EMBL" id="JH921428">
    <property type="protein sequence ID" value="EKD21646.1"/>
    <property type="molecule type" value="Genomic_DNA"/>
</dbReference>
<keyword evidence="8" id="KW-1185">Reference proteome</keyword>
<dbReference type="KEGG" id="mbe:MBM_00759"/>
<keyword evidence="3" id="KW-0862">Zinc</keyword>
<dbReference type="PROSITE" id="PS01358">
    <property type="entry name" value="ZF_RANBP2_1"/>
    <property type="match status" value="1"/>
</dbReference>
<keyword evidence="1" id="KW-0479">Metal-binding</keyword>
<evidence type="ECO:0000256" key="4">
    <source>
        <dbReference type="PROSITE-ProRule" id="PRU00322"/>
    </source>
</evidence>
<protein>
    <recommendedName>
        <fullName evidence="6">RanBP2-type domain-containing protein</fullName>
    </recommendedName>
</protein>
<keyword evidence="2 4" id="KW-0863">Zinc-finger</keyword>
<proteinExistence type="predicted"/>
<gene>
    <name evidence="7" type="ORF">MBM_00759</name>
</gene>
<dbReference type="InParanoid" id="K1X9C2"/>
<sequence>MTTPRAVWRSVIQYRNFHQPRTLGHEFGWAVPRDVPLETRSAYRGLLRAASYLPDSVARKYAYDRIKARFRAGRDKSNARSRANPDVKGPTRLDRGRLRKAIASKNMLENASNGDLDALQKVLMFVYGRQGERKRELLKTLLHPRDGNTTNISAMQQMVDNGGGSAIEFRPDEKLYKFIRSQQENQPIEAVKQKIRQVNVKIPKESLWGRPVPLRLQKSTLNRWWATTLEKLLPPIPRCEWERLRDLATSVVPLEKPPPRRKAPPGPPELGIDWVLRFKPGDWICVSETCRHHNPAARTNCRKCHSSPATGETEAPPFFMSGPVAINRNAILEVEKWERKAKEANMLITSRRAEAPEAEAGEAKMKETWFRSRSMRRLYASVWRFTSTMEYDAETKKMVVDWGGPKAAAYAGEITKPTEEDLELLEGVEEYHQEGVTDKEQNLQEVSRRRRWLDEVRSQNLGNRKPLKIIRASSA</sequence>
<dbReference type="HOGENOM" id="CLU_037437_1_0_1"/>
<reference evidence="7 8" key="1">
    <citation type="journal article" date="2012" name="BMC Genomics">
        <title>Sequencing the genome of Marssonina brunnea reveals fungus-poplar co-evolution.</title>
        <authorList>
            <person name="Zhu S."/>
            <person name="Cao Y.-Z."/>
            <person name="Jiang C."/>
            <person name="Tan B.-Y."/>
            <person name="Wang Z."/>
            <person name="Feng S."/>
            <person name="Zhang L."/>
            <person name="Su X.-H."/>
            <person name="Brejova B."/>
            <person name="Vinar T."/>
            <person name="Xu M."/>
            <person name="Wang M.-X."/>
            <person name="Zhang S.-G."/>
            <person name="Huang M.-R."/>
            <person name="Wu R."/>
            <person name="Zhou Y."/>
        </authorList>
    </citation>
    <scope>NUCLEOTIDE SEQUENCE [LARGE SCALE GENOMIC DNA]</scope>
    <source>
        <strain evidence="7 8">MB_m1</strain>
    </source>
</reference>